<dbReference type="CDD" id="cd00293">
    <property type="entry name" value="USP-like"/>
    <property type="match status" value="1"/>
</dbReference>
<comment type="caution">
    <text evidence="3">The sequence shown here is derived from an EMBL/GenBank/DDBJ whole genome shotgun (WGS) entry which is preliminary data.</text>
</comment>
<dbReference type="OrthoDB" id="9804721at2"/>
<name>A0A2U1V812_9PROT</name>
<dbReference type="AlphaFoldDB" id="A0A2U1V812"/>
<dbReference type="Proteomes" id="UP000245048">
    <property type="component" value="Unassembled WGS sequence"/>
</dbReference>
<proteinExistence type="inferred from homology"/>
<evidence type="ECO:0000259" key="2">
    <source>
        <dbReference type="Pfam" id="PF00582"/>
    </source>
</evidence>
<dbReference type="PANTHER" id="PTHR46268:SF15">
    <property type="entry name" value="UNIVERSAL STRESS PROTEIN HP_0031"/>
    <property type="match status" value="1"/>
</dbReference>
<accession>A0A2U1V812</accession>
<reference evidence="4" key="1">
    <citation type="submission" date="2017-10" db="EMBL/GenBank/DDBJ databases">
        <authorList>
            <person name="Toshchakov S.V."/>
            <person name="Goeva M.A."/>
        </authorList>
    </citation>
    <scope>NUCLEOTIDE SEQUENCE [LARGE SCALE GENOMIC DNA]</scope>
    <source>
        <strain evidence="4">JR1/69-1-13</strain>
    </source>
</reference>
<evidence type="ECO:0000313" key="3">
    <source>
        <dbReference type="EMBL" id="PWC30040.1"/>
    </source>
</evidence>
<protein>
    <submittedName>
        <fullName evidence="3">Universal stress protein UspA</fullName>
    </submittedName>
</protein>
<dbReference type="EMBL" id="PDOA01000002">
    <property type="protein sequence ID" value="PWC30040.1"/>
    <property type="molecule type" value="Genomic_DNA"/>
</dbReference>
<feature type="domain" description="UspA" evidence="2">
    <location>
        <begin position="3"/>
        <end position="94"/>
    </location>
</feature>
<comment type="similarity">
    <text evidence="1">Belongs to the universal stress protein A family.</text>
</comment>
<evidence type="ECO:0000256" key="1">
    <source>
        <dbReference type="ARBA" id="ARBA00008791"/>
    </source>
</evidence>
<dbReference type="Gene3D" id="3.40.50.12370">
    <property type="match status" value="1"/>
</dbReference>
<feature type="domain" description="UspA" evidence="2">
    <location>
        <begin position="225"/>
        <end position="291"/>
    </location>
</feature>
<dbReference type="PRINTS" id="PR01438">
    <property type="entry name" value="UNVRSLSTRESS"/>
</dbReference>
<gene>
    <name evidence="3" type="ORF">CR165_04025</name>
</gene>
<dbReference type="Pfam" id="PF00582">
    <property type="entry name" value="Usp"/>
    <property type="match status" value="2"/>
</dbReference>
<dbReference type="InterPro" id="IPR006016">
    <property type="entry name" value="UspA"/>
</dbReference>
<dbReference type="SUPFAM" id="SSF52402">
    <property type="entry name" value="Adenine nucleotide alpha hydrolases-like"/>
    <property type="match status" value="2"/>
</dbReference>
<dbReference type="PANTHER" id="PTHR46268">
    <property type="entry name" value="STRESS RESPONSE PROTEIN NHAX"/>
    <property type="match status" value="1"/>
</dbReference>
<dbReference type="RefSeq" id="WP_109515673.1">
    <property type="nucleotide sequence ID" value="NZ_JBHSCH010000081.1"/>
</dbReference>
<organism evidence="3 4">
    <name type="scientific">Teichococcus aestuarii</name>
    <dbReference type="NCBI Taxonomy" id="568898"/>
    <lineage>
        <taxon>Bacteria</taxon>
        <taxon>Pseudomonadati</taxon>
        <taxon>Pseudomonadota</taxon>
        <taxon>Alphaproteobacteria</taxon>
        <taxon>Acetobacterales</taxon>
        <taxon>Roseomonadaceae</taxon>
        <taxon>Roseomonas</taxon>
    </lineage>
</organism>
<sequence length="291" mass="31530">MAYRRLLLPLTGTAAGEAALKTALMVARTWNAHVHCLHVRVDARDVAPLAGEGLSGAMIEEMMAATERESGERAGRVRSLFEKFVQGRDVTIALSAESALKTEGPTLSFESIAGREEDVVAQQSRLYDMAVVPHPEADEDVSSSDALHAVLFDSGRPVLIAPREPPATIGTRVCCAWNGTAESAAAVAAALPWLHHAEAVRILHSEDYQRRGPDAEGLRAYLRWHSIQAETVPFKPQTREVGAGLLGAVRDFNADLLCMGAYSHSRLRQLILGGVTRHVLENADIPVLMCR</sequence>
<dbReference type="InterPro" id="IPR006015">
    <property type="entry name" value="Universal_stress_UspA"/>
</dbReference>
<keyword evidence="4" id="KW-1185">Reference proteome</keyword>
<evidence type="ECO:0000313" key="4">
    <source>
        <dbReference type="Proteomes" id="UP000245048"/>
    </source>
</evidence>